<reference evidence="1" key="2">
    <citation type="submission" date="2023-05" db="EMBL/GenBank/DDBJ databases">
        <authorList>
            <person name="Schelkunov M.I."/>
        </authorList>
    </citation>
    <scope>NUCLEOTIDE SEQUENCE</scope>
    <source>
        <strain evidence="1">Hsosn_3</strain>
        <tissue evidence="1">Leaf</tissue>
    </source>
</reference>
<organism evidence="1 2">
    <name type="scientific">Heracleum sosnowskyi</name>
    <dbReference type="NCBI Taxonomy" id="360622"/>
    <lineage>
        <taxon>Eukaryota</taxon>
        <taxon>Viridiplantae</taxon>
        <taxon>Streptophyta</taxon>
        <taxon>Embryophyta</taxon>
        <taxon>Tracheophyta</taxon>
        <taxon>Spermatophyta</taxon>
        <taxon>Magnoliopsida</taxon>
        <taxon>eudicotyledons</taxon>
        <taxon>Gunneridae</taxon>
        <taxon>Pentapetalae</taxon>
        <taxon>asterids</taxon>
        <taxon>campanulids</taxon>
        <taxon>Apiales</taxon>
        <taxon>Apiaceae</taxon>
        <taxon>Apioideae</taxon>
        <taxon>apioid superclade</taxon>
        <taxon>Tordylieae</taxon>
        <taxon>Tordyliinae</taxon>
        <taxon>Heracleum</taxon>
    </lineage>
</organism>
<dbReference type="AlphaFoldDB" id="A0AAD8MM20"/>
<evidence type="ECO:0000313" key="2">
    <source>
        <dbReference type="Proteomes" id="UP001237642"/>
    </source>
</evidence>
<keyword evidence="2" id="KW-1185">Reference proteome</keyword>
<proteinExistence type="predicted"/>
<gene>
    <name evidence="1" type="ORF">POM88_024536</name>
</gene>
<evidence type="ECO:0000313" key="1">
    <source>
        <dbReference type="EMBL" id="KAK1377792.1"/>
    </source>
</evidence>
<dbReference type="EMBL" id="JAUIZM010000006">
    <property type="protein sequence ID" value="KAK1377792.1"/>
    <property type="molecule type" value="Genomic_DNA"/>
</dbReference>
<accession>A0AAD8MM20</accession>
<name>A0AAD8MM20_9APIA</name>
<evidence type="ECO:0008006" key="3">
    <source>
        <dbReference type="Google" id="ProtNLM"/>
    </source>
</evidence>
<dbReference type="Proteomes" id="UP001237642">
    <property type="component" value="Unassembled WGS sequence"/>
</dbReference>
<comment type="caution">
    <text evidence="1">The sequence shown here is derived from an EMBL/GenBank/DDBJ whole genome shotgun (WGS) entry which is preliminary data.</text>
</comment>
<reference evidence="1" key="1">
    <citation type="submission" date="2023-02" db="EMBL/GenBank/DDBJ databases">
        <title>Genome of toxic invasive species Heracleum sosnowskyi carries increased number of genes despite the absence of recent whole-genome duplications.</title>
        <authorList>
            <person name="Schelkunov M."/>
            <person name="Shtratnikova V."/>
            <person name="Makarenko M."/>
            <person name="Klepikova A."/>
            <person name="Omelchenko D."/>
            <person name="Novikova G."/>
            <person name="Obukhova E."/>
            <person name="Bogdanov V."/>
            <person name="Penin A."/>
            <person name="Logacheva M."/>
        </authorList>
    </citation>
    <scope>NUCLEOTIDE SEQUENCE</scope>
    <source>
        <strain evidence="1">Hsosn_3</strain>
        <tissue evidence="1">Leaf</tissue>
    </source>
</reference>
<sequence length="179" mass="20460">MALALPLPRELFIQEITTLLPIKSLGIPYWCRSTNVIVKFDVRIGNFKSLELPDNYRRCNLINLNDCLGCIDHRSDGVMDVYLFNDECSLWRRMYSFKDAGNSGFINSYPMCFTYGGEIVFDGKYSLYDPKSGEIKTVGYKDYGGCVRGFSYTPSLIVLEGMKPLNQLAGRKRPLNAYW</sequence>
<protein>
    <recommendedName>
        <fullName evidence="3">F-box associated domain-containing protein</fullName>
    </recommendedName>
</protein>